<evidence type="ECO:0000256" key="10">
    <source>
        <dbReference type="ARBA" id="ARBA00023121"/>
    </source>
</evidence>
<feature type="transmembrane region" description="Helical" evidence="14">
    <location>
        <begin position="422"/>
        <end position="442"/>
    </location>
</feature>
<evidence type="ECO:0000256" key="2">
    <source>
        <dbReference type="ARBA" id="ARBA00004394"/>
    </source>
</evidence>
<evidence type="ECO:0000256" key="12">
    <source>
        <dbReference type="ARBA" id="ARBA00023221"/>
    </source>
</evidence>
<dbReference type="EMBL" id="CCBN010000013">
    <property type="protein sequence ID" value="CDO56038.1"/>
    <property type="molecule type" value="Genomic_DNA"/>
</dbReference>
<reference evidence="16" key="1">
    <citation type="submission" date="2014-03" db="EMBL/GenBank/DDBJ databases">
        <authorList>
            <person name="Casaregola S."/>
        </authorList>
    </citation>
    <scope>NUCLEOTIDE SEQUENCE [LARGE SCALE GENOMIC DNA]</scope>
    <source>
        <strain evidence="16">CLIB 918</strain>
    </source>
</reference>
<keyword evidence="14" id="KW-0812">Transmembrane</keyword>
<feature type="region of interest" description="Disordered" evidence="13">
    <location>
        <begin position="1118"/>
        <end position="1139"/>
    </location>
</feature>
<protein>
    <recommendedName>
        <fullName evidence="4">Sterol regulatory element-binding protein cleavage-activating protein</fullName>
    </recommendedName>
</protein>
<keyword evidence="11 14" id="KW-0472">Membrane</keyword>
<feature type="transmembrane region" description="Helical" evidence="14">
    <location>
        <begin position="514"/>
        <end position="542"/>
    </location>
</feature>
<dbReference type="STRING" id="1173061.A0A0J9XGK2"/>
<keyword evidence="9" id="KW-0443">Lipid metabolism</keyword>
<dbReference type="PANTHER" id="PTHR46378">
    <property type="entry name" value="STEROL REGULATORY ELEMENT-BINDING PROTEIN CLEAVAGE-ACTIVATING PROTEIN"/>
    <property type="match status" value="1"/>
</dbReference>
<evidence type="ECO:0000256" key="5">
    <source>
        <dbReference type="ARBA" id="ARBA00022574"/>
    </source>
</evidence>
<dbReference type="InterPro" id="IPR030225">
    <property type="entry name" value="SCAP"/>
</dbReference>
<dbReference type="PROSITE" id="PS50156">
    <property type="entry name" value="SSD"/>
    <property type="match status" value="1"/>
</dbReference>
<feature type="transmembrane region" description="Helical" evidence="14">
    <location>
        <begin position="242"/>
        <end position="267"/>
    </location>
</feature>
<feature type="transmembrane region" description="Helical" evidence="14">
    <location>
        <begin position="15"/>
        <end position="34"/>
    </location>
</feature>
<evidence type="ECO:0000256" key="13">
    <source>
        <dbReference type="SAM" id="MobiDB-lite"/>
    </source>
</evidence>
<evidence type="ECO:0000256" key="8">
    <source>
        <dbReference type="ARBA" id="ARBA00023034"/>
    </source>
</evidence>
<keyword evidence="14" id="KW-1133">Transmembrane helix</keyword>
<feature type="transmembrane region" description="Helical" evidence="14">
    <location>
        <begin position="320"/>
        <end position="342"/>
    </location>
</feature>
<dbReference type="SUPFAM" id="SSF50998">
    <property type="entry name" value="Quinoprotein alcohol dehydrogenase-like"/>
    <property type="match status" value="1"/>
</dbReference>
<dbReference type="GO" id="GO:0008202">
    <property type="term" value="P:steroid metabolic process"/>
    <property type="evidence" value="ECO:0007669"/>
    <property type="project" value="UniProtKB-KW"/>
</dbReference>
<dbReference type="InterPro" id="IPR015943">
    <property type="entry name" value="WD40/YVTN_repeat-like_dom_sf"/>
</dbReference>
<gene>
    <name evidence="16" type="ORF">BN980_GECA13s02034g</name>
</gene>
<feature type="domain" description="SSD" evidence="15">
    <location>
        <begin position="213"/>
        <end position="374"/>
    </location>
</feature>
<evidence type="ECO:0000256" key="4">
    <source>
        <dbReference type="ARBA" id="ARBA00019541"/>
    </source>
</evidence>
<organism evidence="16 17">
    <name type="scientific">Geotrichum candidum</name>
    <name type="common">Oospora lactis</name>
    <name type="synonym">Dipodascus geotrichum</name>
    <dbReference type="NCBI Taxonomy" id="1173061"/>
    <lineage>
        <taxon>Eukaryota</taxon>
        <taxon>Fungi</taxon>
        <taxon>Dikarya</taxon>
        <taxon>Ascomycota</taxon>
        <taxon>Saccharomycotina</taxon>
        <taxon>Dipodascomycetes</taxon>
        <taxon>Dipodascales</taxon>
        <taxon>Dipodascaceae</taxon>
        <taxon>Geotrichum</taxon>
    </lineage>
</organism>
<proteinExistence type="inferred from homology"/>
<dbReference type="InterPro" id="IPR053958">
    <property type="entry name" value="HMGCR/SNAP/NPC1-like_SSD"/>
</dbReference>
<keyword evidence="8" id="KW-0333">Golgi apparatus</keyword>
<evidence type="ECO:0000256" key="7">
    <source>
        <dbReference type="ARBA" id="ARBA00022824"/>
    </source>
</evidence>
<feature type="transmembrane region" description="Helical" evidence="14">
    <location>
        <begin position="349"/>
        <end position="372"/>
    </location>
</feature>
<feature type="transmembrane region" description="Helical" evidence="14">
    <location>
        <begin position="206"/>
        <end position="230"/>
    </location>
</feature>
<dbReference type="GO" id="GO:0032936">
    <property type="term" value="C:SREBP-SCAP complex"/>
    <property type="evidence" value="ECO:0007669"/>
    <property type="project" value="TreeGrafter"/>
</dbReference>
<keyword evidence="5" id="KW-0853">WD repeat</keyword>
<accession>A0A0J9XGK2</accession>
<evidence type="ECO:0000313" key="16">
    <source>
        <dbReference type="EMBL" id="CDO56038.1"/>
    </source>
</evidence>
<evidence type="ECO:0000256" key="1">
    <source>
        <dbReference type="ARBA" id="ARBA00004240"/>
    </source>
</evidence>
<keyword evidence="10" id="KW-0446">Lipid-binding</keyword>
<evidence type="ECO:0000256" key="3">
    <source>
        <dbReference type="ARBA" id="ARBA00007410"/>
    </source>
</evidence>
<sequence length="1151" mass="128424">MPTTSIVVSSPRKFIIWPASIAFIFSYPLLYALLSPSLPDVQTIPDNIINSQLDPALFIKQLYISPPPFLNALSPELLDSLQPFVDYFRDTEGVTLSRTPSKNLPYLHSIIDSDDKNIHNLTLLDNLVTDNTYKSHLNSLLYYPRFIENKIHSASGLLFSYVYDSPDQEQIWTNAVSSLVDHGNPDLSTFSYNIIADGSSSFSYKVIPCCPTILTCFIIIYSLFTLYLSVSWENIKFVRSKLGLFIAFVVQTCLSLSASLTIISFIFPSFSVDSLRNFLIIPYFVAIIGIENILRLINSVAATPPENHPSVRLSASIDCLYTTVYTVGVFCGILLLPCIFLISSQLTHLCLFTVLCLVIDLAMHATYFIAILSVDLRRLELEDIITSGSAPLLDSTVTSSILPKSVNIYYHYLKKFFFHPKISASVFTLSISIFFLCAWSLLTNPAEKHNYSAGRIPFFLSSLSLTLPSLSRHETIKIFEPLVLEGQMTPFNTFPVSFQVGHCIQGSFYKFLRLLNVTIVLEFIASIAFILSLTGVILKFLLPPVSAITETHDVTESMQFSSKELTGYHTLDVLQVVSQGSTITTVSLDHKVFVWNAASAPGTRIAKPTQVPCSPEFWPITRVVLSSSNCMVAIFSARISAIKCYNYKTGTLVYHLQDKSLFSTRPLETFFSGNELVVVSKTGSILSISDTGIITPFKIEFSSPTGVLAHARRLLTPRIPERVVCLSSENDFSIGTHIGKVWKFRKLQIQESPTQINMHAQGVHDFSKYKPRPIPAPQAMLARGPMRPGRFQPPPLERPKILNNKIVAIVPVPAINMMLIATSVHGCLFDAQTGIIVKHFQLGHFKPQTLRVFHSHPSHCRFCGCVSVDTLSIAYSDSEDDGMVICHTLTIDNRAKNSICIRVERDPRETRCLGFEATTERQHWIDKVEGWDTTDMNMIMGVRLRDNTTDIETKSYNPSSFSVDSPISSSISWLKNVNNNLVSRNRKRTTPSTHSSSLTSLSYSSKKITAPQSKFPLISNTWEGWAMSATGQITYYDIPDYSEHLNHPNDIPLQEGTRLGLKHNNNQHMSIGMELDGVSRSRLLIRSIGPVTKYGTKSIAVAFGNVIKVLYFGKEESLAPGEPETPSMPYPPSPSLSVVSGSRKWKREVGY</sequence>
<dbReference type="OrthoDB" id="1914839at2759"/>
<dbReference type="InterPro" id="IPR000731">
    <property type="entry name" value="SSD"/>
</dbReference>
<evidence type="ECO:0000256" key="6">
    <source>
        <dbReference type="ARBA" id="ARBA00022737"/>
    </source>
</evidence>
<evidence type="ECO:0000259" key="15">
    <source>
        <dbReference type="PROSITE" id="PS50156"/>
    </source>
</evidence>
<dbReference type="GO" id="GO:0005789">
    <property type="term" value="C:endoplasmic reticulum membrane"/>
    <property type="evidence" value="ECO:0007669"/>
    <property type="project" value="InterPro"/>
</dbReference>
<dbReference type="GO" id="GO:0045540">
    <property type="term" value="P:regulation of cholesterol biosynthetic process"/>
    <property type="evidence" value="ECO:0007669"/>
    <property type="project" value="TreeGrafter"/>
</dbReference>
<comment type="similarity">
    <text evidence="3">Belongs to the WD repeat SCAP family.</text>
</comment>
<dbReference type="PANTHER" id="PTHR46378:SF1">
    <property type="entry name" value="STEROL REGULATORY ELEMENT-BINDING PROTEIN CLEAVAGE-ACTIVATING PROTEIN"/>
    <property type="match status" value="1"/>
</dbReference>
<evidence type="ECO:0000256" key="11">
    <source>
        <dbReference type="ARBA" id="ARBA00023136"/>
    </source>
</evidence>
<keyword evidence="6" id="KW-0677">Repeat</keyword>
<comment type="subcellular location">
    <subcellularLocation>
        <location evidence="1">Endoplasmic reticulum</location>
    </subcellularLocation>
    <subcellularLocation>
        <location evidence="2">Golgi apparatus membrane</location>
    </subcellularLocation>
</comment>
<evidence type="ECO:0000256" key="9">
    <source>
        <dbReference type="ARBA" id="ARBA00023098"/>
    </source>
</evidence>
<keyword evidence="12" id="KW-0753">Steroid metabolism</keyword>
<comment type="caution">
    <text evidence="16">The sequence shown here is derived from an EMBL/GenBank/DDBJ whole genome shotgun (WGS) entry which is preliminary data.</text>
</comment>
<feature type="transmembrane region" description="Helical" evidence="14">
    <location>
        <begin position="279"/>
        <end position="300"/>
    </location>
</feature>
<evidence type="ECO:0000256" key="14">
    <source>
        <dbReference type="SAM" id="Phobius"/>
    </source>
</evidence>
<keyword evidence="17" id="KW-1185">Reference proteome</keyword>
<dbReference type="Gene3D" id="2.130.10.10">
    <property type="entry name" value="YVTN repeat-like/Quinoprotein amine dehydrogenase"/>
    <property type="match status" value="1"/>
</dbReference>
<dbReference type="GO" id="GO:0032934">
    <property type="term" value="F:sterol binding"/>
    <property type="evidence" value="ECO:0007669"/>
    <property type="project" value="InterPro"/>
</dbReference>
<evidence type="ECO:0000313" key="17">
    <source>
        <dbReference type="Proteomes" id="UP000242525"/>
    </source>
</evidence>
<keyword evidence="7" id="KW-0256">Endoplasmic reticulum</keyword>
<dbReference type="Pfam" id="PF12349">
    <property type="entry name" value="Sterol-sensing"/>
    <property type="match status" value="1"/>
</dbReference>
<dbReference type="GO" id="GO:0032933">
    <property type="term" value="P:SREBP signaling pathway"/>
    <property type="evidence" value="ECO:0007669"/>
    <property type="project" value="InterPro"/>
</dbReference>
<dbReference type="GO" id="GO:0000139">
    <property type="term" value="C:Golgi membrane"/>
    <property type="evidence" value="ECO:0007669"/>
    <property type="project" value="UniProtKB-SubCell"/>
</dbReference>
<dbReference type="InterPro" id="IPR011047">
    <property type="entry name" value="Quinoprotein_ADH-like_sf"/>
</dbReference>
<name>A0A0J9XGK2_GEOCN</name>
<dbReference type="Proteomes" id="UP000242525">
    <property type="component" value="Unassembled WGS sequence"/>
</dbReference>
<dbReference type="AlphaFoldDB" id="A0A0J9XGK2"/>